<keyword evidence="3" id="KW-1185">Reference proteome</keyword>
<name>A0A326UA36_THEHA</name>
<reference evidence="2 3" key="1">
    <citation type="submission" date="2018-06" db="EMBL/GenBank/DDBJ databases">
        <title>Genomic Encyclopedia of Archaeal and Bacterial Type Strains, Phase II (KMG-II): from individual species to whole genera.</title>
        <authorList>
            <person name="Goeker M."/>
        </authorList>
    </citation>
    <scope>NUCLEOTIDE SEQUENCE [LARGE SCALE GENOMIC DNA]</scope>
    <source>
        <strain evidence="2 3">ATCC BAA-1881</strain>
    </source>
</reference>
<feature type="transmembrane region" description="Helical" evidence="1">
    <location>
        <begin position="15"/>
        <end position="40"/>
    </location>
</feature>
<evidence type="ECO:0000256" key="1">
    <source>
        <dbReference type="SAM" id="Phobius"/>
    </source>
</evidence>
<feature type="transmembrane region" description="Helical" evidence="1">
    <location>
        <begin position="186"/>
        <end position="210"/>
    </location>
</feature>
<evidence type="ECO:0000313" key="3">
    <source>
        <dbReference type="Proteomes" id="UP000248806"/>
    </source>
</evidence>
<keyword evidence="1" id="KW-0472">Membrane</keyword>
<proteinExistence type="predicted"/>
<organism evidence="2 3">
    <name type="scientific">Thermosporothrix hazakensis</name>
    <dbReference type="NCBI Taxonomy" id="644383"/>
    <lineage>
        <taxon>Bacteria</taxon>
        <taxon>Bacillati</taxon>
        <taxon>Chloroflexota</taxon>
        <taxon>Ktedonobacteria</taxon>
        <taxon>Ktedonobacterales</taxon>
        <taxon>Thermosporotrichaceae</taxon>
        <taxon>Thermosporothrix</taxon>
    </lineage>
</organism>
<feature type="transmembrane region" description="Helical" evidence="1">
    <location>
        <begin position="122"/>
        <end position="141"/>
    </location>
</feature>
<accession>A0A326UA36</accession>
<feature type="transmembrane region" description="Helical" evidence="1">
    <location>
        <begin position="265"/>
        <end position="293"/>
    </location>
</feature>
<dbReference type="Proteomes" id="UP000248806">
    <property type="component" value="Unassembled WGS sequence"/>
</dbReference>
<feature type="transmembrane region" description="Helical" evidence="1">
    <location>
        <begin position="52"/>
        <end position="74"/>
    </location>
</feature>
<feature type="transmembrane region" description="Helical" evidence="1">
    <location>
        <begin position="305"/>
        <end position="323"/>
    </location>
</feature>
<protein>
    <submittedName>
        <fullName evidence="2">Uncharacterized protein</fullName>
    </submittedName>
</protein>
<keyword evidence="1" id="KW-0812">Transmembrane</keyword>
<feature type="transmembrane region" description="Helical" evidence="1">
    <location>
        <begin position="222"/>
        <end position="244"/>
    </location>
</feature>
<dbReference type="EMBL" id="QKUF01000009">
    <property type="protein sequence ID" value="PZW29354.1"/>
    <property type="molecule type" value="Genomic_DNA"/>
</dbReference>
<comment type="caution">
    <text evidence="2">The sequence shown here is derived from an EMBL/GenBank/DDBJ whole genome shotgun (WGS) entry which is preliminary data.</text>
</comment>
<gene>
    <name evidence="2" type="ORF">EI42_03076</name>
</gene>
<sequence length="344" mass="37693">MIARLDRSRGASAHWFVQAVVGLCLLLTATGIGVFLIPLLKGVGANGDKTSFGAFVQGYFFLAPPLIEASGVLFNGWLSFTRRENRSPLHDVKWGWGLLTALGIGSLSPVVSNFIGIKSGEWYGGFFAASAPAILVISNGVQSLSKWAFRPLLIVAQNIQVWRDYLTAFRSLWRKERWRLRGMHPVVGLLLLVGLLPGLTGLLLFFLPLLFGVGAQDRPTGLAAVVLYGGSLLPSLLSCGRTLTDGWMDFISVHRYPPSRREHRWARRILATIGITLLGSFCSYNGAMVYALWYRHHYDASTTATLNASIAVQTIISLIFMVIQKMISLRKSPVKPDSGDSSKG</sequence>
<evidence type="ECO:0000313" key="2">
    <source>
        <dbReference type="EMBL" id="PZW29354.1"/>
    </source>
</evidence>
<keyword evidence="1" id="KW-1133">Transmembrane helix</keyword>
<dbReference type="AlphaFoldDB" id="A0A326UA36"/>
<feature type="transmembrane region" description="Helical" evidence="1">
    <location>
        <begin position="94"/>
        <end position="115"/>
    </location>
</feature>